<comment type="caution">
    <text evidence="2">The sequence shown here is derived from an EMBL/GenBank/DDBJ whole genome shotgun (WGS) entry which is preliminary data.</text>
</comment>
<dbReference type="Proteomes" id="UP000260823">
    <property type="component" value="Unassembled WGS sequence"/>
</dbReference>
<dbReference type="RefSeq" id="WP_117384861.1">
    <property type="nucleotide sequence ID" value="NZ_QWDE01000006.1"/>
</dbReference>
<keyword evidence="3" id="KW-1185">Reference proteome</keyword>
<proteinExistence type="predicted"/>
<evidence type="ECO:0000313" key="2">
    <source>
        <dbReference type="EMBL" id="RFZ81195.1"/>
    </source>
</evidence>
<dbReference type="OrthoDB" id="7889003at2"/>
<evidence type="ECO:0000313" key="3">
    <source>
        <dbReference type="Proteomes" id="UP000260823"/>
    </source>
</evidence>
<reference evidence="2 3" key="1">
    <citation type="submission" date="2018-08" db="EMBL/GenBank/DDBJ databases">
        <title>Mucilaginibacter terrae sp. nov., isolated from manganese diggings.</title>
        <authorList>
            <person name="Huang Y."/>
            <person name="Zhou Z."/>
        </authorList>
    </citation>
    <scope>NUCLEOTIDE SEQUENCE [LARGE SCALE GENOMIC DNA]</scope>
    <source>
        <strain evidence="2 3">ZH6</strain>
    </source>
</reference>
<accession>A0A3E2NJN2</accession>
<dbReference type="AlphaFoldDB" id="A0A3E2NJN2"/>
<sequence length="265" mass="30485">MSRASSRIKKRKKGKEIVSSINEQQSNCLIIHYSCESFYNITDGRTPRVTSIAVKYFDTGQTKSFSIHKIAETKNVAFNLIADNYDELEKVMLDEFYQFVDSHKRAKWIHLNMRDINYGFEAIAHRYSVLGGIPINIEDSAKIDIGKLLIDIYGNSYIGHPRIETLCRKNNITMINFLTGAEEAEAFNNREYVRLHQSTLRKVDNIHNIITRIHEDDLKTNSNLLKLYGLTPQSLFQIIQENWILSLIVFLLGIIISTLIGKLLS</sequence>
<evidence type="ECO:0000256" key="1">
    <source>
        <dbReference type="SAM" id="Phobius"/>
    </source>
</evidence>
<name>A0A3E2NJN2_9SPHI</name>
<keyword evidence="1" id="KW-0812">Transmembrane</keyword>
<feature type="transmembrane region" description="Helical" evidence="1">
    <location>
        <begin position="243"/>
        <end position="264"/>
    </location>
</feature>
<protein>
    <submittedName>
        <fullName evidence="2">Uncharacterized protein</fullName>
    </submittedName>
</protein>
<gene>
    <name evidence="2" type="ORF">DYU05_19610</name>
</gene>
<keyword evidence="1" id="KW-1133">Transmembrane helix</keyword>
<dbReference type="EMBL" id="QWDE01000006">
    <property type="protein sequence ID" value="RFZ81195.1"/>
    <property type="molecule type" value="Genomic_DNA"/>
</dbReference>
<organism evidence="2 3">
    <name type="scientific">Mucilaginibacter terrenus</name>
    <dbReference type="NCBI Taxonomy" id="2482727"/>
    <lineage>
        <taxon>Bacteria</taxon>
        <taxon>Pseudomonadati</taxon>
        <taxon>Bacteroidota</taxon>
        <taxon>Sphingobacteriia</taxon>
        <taxon>Sphingobacteriales</taxon>
        <taxon>Sphingobacteriaceae</taxon>
        <taxon>Mucilaginibacter</taxon>
    </lineage>
</organism>
<keyword evidence="1" id="KW-0472">Membrane</keyword>